<feature type="compositionally biased region" description="Acidic residues" evidence="1">
    <location>
        <begin position="745"/>
        <end position="756"/>
    </location>
</feature>
<dbReference type="PANTHER" id="PTHR12307">
    <property type="entry name" value="PROTEIN PHOSPHATASE 1 REGULATORY SUBUNIT"/>
    <property type="match status" value="1"/>
</dbReference>
<feature type="region of interest" description="Disordered" evidence="1">
    <location>
        <begin position="692"/>
        <end position="773"/>
    </location>
</feature>
<sequence>MPVVYCGRGRGSATKLLPLRNDRGEASVDMGSTSMTTSPTARPPRLCSTYADPGQLWLAVVETSKSVTYCVRTGGEAGPGGGPLPDPARHHTSPFSLDTTCCDDSHDTYTTSPTGIYALLGLSRCWWNYTVTSPPAADDTADVMEEGVATEQRGGTGPEVTGVGWSLPCSLSSLLAMNCRARAEGLARRLQAKVRLGNGGTSAFEQTSLVNPGPDDHYASMDCRHSSLDNPHVDLLEGSSLRPIHVVTSEPTLHMCHQPQPDLVHLHEQDSDVYYDFDLASPDDPADAEEDREKEGQQEGEEQRRQSEGGERPESGCVTSVTSPVMFDDEREDDDEENEDLYVAVDLHRDEDAIACSPDADLRAVRQILSHSSLKDSHDFVRKSADSDAWRRNGECEVVGVRGVHGGRDEGKCECSDGHKDLVGHLGTEGAGAPAHTCTRHPVWVTAPVAKSGSCWCHHAPGTPPAVPRTSAGRLACYATPTLYDAGSTRSNGGPCWGREGSEPCRVEACVMIDNEGQNKDDQGHENTQQLVGESGQPARTLSPTTLQSSSPEGEPAATRGNEEFEAPLPAEEEDALISSPESGGAPEAISGSSPPPPAEPHLYPTSGEECPADMEARDDEADLPPKGEELSLEDDAEVIETLDENEEESEEEANEEDVEEETILTGKFRNIRGYKERVRRLSDEIEDQPLPVTVITYDDESLPEQEDDVAEGAKATEEEAVSGSELASQLSELQMEDVGVQVDTGDEEGEGEASSDEAATRSSSEETDPERIEEYKMRIKRSSSLKCGKTPPGTPGRKKIVRFADMLGLDLAAVRTFLGGGVPHVPRSAFWDLQVEERRSNARAAATSAAMELVERQVGVPRRVLTPLFQPPGLHGNFLERVRTQRVVVESIDVGDDMSVRGVVRVLNLDYHKSVLVRYTFDQWRNYHEVSLR</sequence>
<feature type="region of interest" description="Disordered" evidence="1">
    <location>
        <begin position="21"/>
        <end position="45"/>
    </location>
</feature>
<comment type="caution">
    <text evidence="3">The sequence shown here is derived from an EMBL/GenBank/DDBJ whole genome shotgun (WGS) entry which is preliminary data.</text>
</comment>
<feature type="region of interest" description="Disordered" evidence="1">
    <location>
        <begin position="276"/>
        <end position="337"/>
    </location>
</feature>
<dbReference type="Gene3D" id="2.60.40.2440">
    <property type="entry name" value="Carbohydrate binding type-21 domain"/>
    <property type="match status" value="1"/>
</dbReference>
<dbReference type="Pfam" id="PF03370">
    <property type="entry name" value="CBM_21"/>
    <property type="match status" value="1"/>
</dbReference>
<reference evidence="3 4" key="1">
    <citation type="submission" date="2019-05" db="EMBL/GenBank/DDBJ databases">
        <title>Another draft genome of Portunus trituberculatus and its Hox gene families provides insights of decapod evolution.</title>
        <authorList>
            <person name="Jeong J.-H."/>
            <person name="Song I."/>
            <person name="Kim S."/>
            <person name="Choi T."/>
            <person name="Kim D."/>
            <person name="Ryu S."/>
            <person name="Kim W."/>
        </authorList>
    </citation>
    <scope>NUCLEOTIDE SEQUENCE [LARGE SCALE GENOMIC DNA]</scope>
    <source>
        <tissue evidence="3">Muscle</tissue>
    </source>
</reference>
<dbReference type="InterPro" id="IPR050782">
    <property type="entry name" value="PP1_regulatory_subunit_3"/>
</dbReference>
<feature type="region of interest" description="Disordered" evidence="1">
    <location>
        <begin position="517"/>
        <end position="664"/>
    </location>
</feature>
<keyword evidence="4" id="KW-1185">Reference proteome</keyword>
<evidence type="ECO:0000259" key="2">
    <source>
        <dbReference type="Pfam" id="PF03370"/>
    </source>
</evidence>
<feature type="compositionally biased region" description="Acidic residues" evidence="1">
    <location>
        <begin position="611"/>
        <end position="623"/>
    </location>
</feature>
<protein>
    <submittedName>
        <fullName evidence="3">Glycogen-binding subunit 76A</fullName>
    </submittedName>
</protein>
<dbReference type="GO" id="GO:0008157">
    <property type="term" value="F:protein phosphatase 1 binding"/>
    <property type="evidence" value="ECO:0007669"/>
    <property type="project" value="TreeGrafter"/>
</dbReference>
<organism evidence="3 4">
    <name type="scientific">Portunus trituberculatus</name>
    <name type="common">Swimming crab</name>
    <name type="synonym">Neptunus trituberculatus</name>
    <dbReference type="NCBI Taxonomy" id="210409"/>
    <lineage>
        <taxon>Eukaryota</taxon>
        <taxon>Metazoa</taxon>
        <taxon>Ecdysozoa</taxon>
        <taxon>Arthropoda</taxon>
        <taxon>Crustacea</taxon>
        <taxon>Multicrustacea</taxon>
        <taxon>Malacostraca</taxon>
        <taxon>Eumalacostraca</taxon>
        <taxon>Eucarida</taxon>
        <taxon>Decapoda</taxon>
        <taxon>Pleocyemata</taxon>
        <taxon>Brachyura</taxon>
        <taxon>Eubrachyura</taxon>
        <taxon>Portunoidea</taxon>
        <taxon>Portunidae</taxon>
        <taxon>Portuninae</taxon>
        <taxon>Portunus</taxon>
    </lineage>
</organism>
<feature type="compositionally biased region" description="Acidic residues" evidence="1">
    <location>
        <begin position="698"/>
        <end position="711"/>
    </location>
</feature>
<proteinExistence type="predicted"/>
<feature type="compositionally biased region" description="Low complexity" evidence="1">
    <location>
        <begin position="541"/>
        <end position="552"/>
    </location>
</feature>
<dbReference type="GO" id="GO:2001069">
    <property type="term" value="F:glycogen binding"/>
    <property type="evidence" value="ECO:0007669"/>
    <property type="project" value="TreeGrafter"/>
</dbReference>
<gene>
    <name evidence="3" type="primary">Gbs-76A_0</name>
    <name evidence="3" type="ORF">E2C01_041355</name>
</gene>
<evidence type="ECO:0000313" key="3">
    <source>
        <dbReference type="EMBL" id="MPC47603.1"/>
    </source>
</evidence>
<feature type="compositionally biased region" description="Basic and acidic residues" evidence="1">
    <location>
        <begin position="291"/>
        <end position="314"/>
    </location>
</feature>
<feature type="domain" description="CBM21" evidence="2">
    <location>
        <begin position="883"/>
        <end position="932"/>
    </location>
</feature>
<dbReference type="GO" id="GO:0005979">
    <property type="term" value="P:regulation of glycogen biosynthetic process"/>
    <property type="evidence" value="ECO:0007669"/>
    <property type="project" value="TreeGrafter"/>
</dbReference>
<dbReference type="InterPro" id="IPR038175">
    <property type="entry name" value="CBM21_dom_sf"/>
</dbReference>
<dbReference type="AlphaFoldDB" id="A0A5B7FRI2"/>
<evidence type="ECO:0000313" key="4">
    <source>
        <dbReference type="Proteomes" id="UP000324222"/>
    </source>
</evidence>
<dbReference type="OrthoDB" id="8942186at2759"/>
<feature type="compositionally biased region" description="Acidic residues" evidence="1">
    <location>
        <begin position="631"/>
        <end position="663"/>
    </location>
</feature>
<dbReference type="EMBL" id="VSRR010007828">
    <property type="protein sequence ID" value="MPC47603.1"/>
    <property type="molecule type" value="Genomic_DNA"/>
</dbReference>
<evidence type="ECO:0000256" key="1">
    <source>
        <dbReference type="SAM" id="MobiDB-lite"/>
    </source>
</evidence>
<feature type="compositionally biased region" description="Acidic residues" evidence="1">
    <location>
        <begin position="327"/>
        <end position="337"/>
    </location>
</feature>
<dbReference type="InterPro" id="IPR005036">
    <property type="entry name" value="CBM21_dom"/>
</dbReference>
<accession>A0A5B7FRI2</accession>
<dbReference type="GO" id="GO:0000164">
    <property type="term" value="C:protein phosphatase type 1 complex"/>
    <property type="evidence" value="ECO:0007669"/>
    <property type="project" value="TreeGrafter"/>
</dbReference>
<dbReference type="Proteomes" id="UP000324222">
    <property type="component" value="Unassembled WGS sequence"/>
</dbReference>
<dbReference type="PANTHER" id="PTHR12307:SF53">
    <property type="entry name" value="PROTEIN PHOSPHATASE 1 REGULATORY SUBUNIT"/>
    <property type="match status" value="1"/>
</dbReference>
<name>A0A5B7FRI2_PORTR</name>
<feature type="compositionally biased region" description="Polar residues" evidence="1">
    <location>
        <begin position="30"/>
        <end position="40"/>
    </location>
</feature>